<dbReference type="InterPro" id="IPR013780">
    <property type="entry name" value="Glyco_hydro_b"/>
</dbReference>
<dbReference type="AlphaFoldDB" id="A0A8X7XHC2"/>
<keyword evidence="3" id="KW-1185">Reference proteome</keyword>
<evidence type="ECO:0000256" key="1">
    <source>
        <dbReference type="SAM" id="MobiDB-lite"/>
    </source>
</evidence>
<dbReference type="GO" id="GO:0016323">
    <property type="term" value="C:basolateral plasma membrane"/>
    <property type="evidence" value="ECO:0007669"/>
    <property type="project" value="TreeGrafter"/>
</dbReference>
<dbReference type="Proteomes" id="UP000886611">
    <property type="component" value="Unassembled WGS sequence"/>
</dbReference>
<feature type="non-terminal residue" evidence="2">
    <location>
        <position position="1"/>
    </location>
</feature>
<comment type="caution">
    <text evidence="2">The sequence shown here is derived from an EMBL/GenBank/DDBJ whole genome shotgun (WGS) entry which is preliminary data.</text>
</comment>
<dbReference type="GO" id="GO:0015180">
    <property type="term" value="F:L-alanine transmembrane transporter activity"/>
    <property type="evidence" value="ECO:0007669"/>
    <property type="project" value="TreeGrafter"/>
</dbReference>
<dbReference type="GO" id="GO:1904273">
    <property type="term" value="P:L-alanine import across plasma membrane"/>
    <property type="evidence" value="ECO:0007669"/>
    <property type="project" value="TreeGrafter"/>
</dbReference>
<accession>A0A8X7XHC2</accession>
<dbReference type="PANTHER" id="PTHR46673:SF2">
    <property type="entry name" value="4F2 CELL-SURFACE ANTIGEN HEAVY CHAIN-LIKE"/>
    <property type="match status" value="1"/>
</dbReference>
<evidence type="ECO:0000313" key="3">
    <source>
        <dbReference type="Proteomes" id="UP000886611"/>
    </source>
</evidence>
<dbReference type="SUPFAM" id="SSF51011">
    <property type="entry name" value="Glycosyl hydrolase domain"/>
    <property type="match status" value="1"/>
</dbReference>
<feature type="region of interest" description="Disordered" evidence="1">
    <location>
        <begin position="1"/>
        <end position="20"/>
    </location>
</feature>
<reference evidence="2 3" key="1">
    <citation type="journal article" date="2021" name="Cell">
        <title>Tracing the genetic footprints of vertebrate landing in non-teleost ray-finned fishes.</title>
        <authorList>
            <person name="Bi X."/>
            <person name="Wang K."/>
            <person name="Yang L."/>
            <person name="Pan H."/>
            <person name="Jiang H."/>
            <person name="Wei Q."/>
            <person name="Fang M."/>
            <person name="Yu H."/>
            <person name="Zhu C."/>
            <person name="Cai Y."/>
            <person name="He Y."/>
            <person name="Gan X."/>
            <person name="Zeng H."/>
            <person name="Yu D."/>
            <person name="Zhu Y."/>
            <person name="Jiang H."/>
            <person name="Qiu Q."/>
            <person name="Yang H."/>
            <person name="Zhang Y.E."/>
            <person name="Wang W."/>
            <person name="Zhu M."/>
            <person name="He S."/>
            <person name="Zhang G."/>
        </authorList>
    </citation>
    <scope>NUCLEOTIDE SEQUENCE [LARGE SCALE GENOMIC DNA]</scope>
    <source>
        <strain evidence="2">Bchr_013</strain>
    </source>
</reference>
<gene>
    <name evidence="2" type="primary">Slc3a1_0</name>
    <name evidence="2" type="ORF">GTO96_0003935</name>
</gene>
<dbReference type="GO" id="GO:1903801">
    <property type="term" value="P:L-leucine import across plasma membrane"/>
    <property type="evidence" value="ECO:0007669"/>
    <property type="project" value="TreeGrafter"/>
</dbReference>
<organism evidence="2 3">
    <name type="scientific">Polypterus senegalus</name>
    <name type="common">Senegal bichir</name>
    <dbReference type="NCBI Taxonomy" id="55291"/>
    <lineage>
        <taxon>Eukaryota</taxon>
        <taxon>Metazoa</taxon>
        <taxon>Chordata</taxon>
        <taxon>Craniata</taxon>
        <taxon>Vertebrata</taxon>
        <taxon>Euteleostomi</taxon>
        <taxon>Actinopterygii</taxon>
        <taxon>Polypteriformes</taxon>
        <taxon>Polypteridae</taxon>
        <taxon>Polypterus</taxon>
    </lineage>
</organism>
<feature type="compositionally biased region" description="Polar residues" evidence="1">
    <location>
        <begin position="1"/>
        <end position="18"/>
    </location>
</feature>
<evidence type="ECO:0000313" key="2">
    <source>
        <dbReference type="EMBL" id="KAG2469155.1"/>
    </source>
</evidence>
<sequence>MHSNSKTIGYDDNSQNHAHQLGHDDTEKLVSFIFVCRRGHMQLRPMLTVHRGMFLAEVNRHMQRVKLVLIVSDVNGLLRTETTAFQKTNGSLAPLLYTQQLLPPSVKGSSLHEAVRQALQGQPTSWPIWVVGGPGVGHMASQVADLQRVFAVLSFTLPGPHFIYYGDEIGLAELQAQLHIRNSIFHLFQSLASLRLREVALRSSEFSLIPTNVTTVLAFSRSWRCSHFLVVLNFGESLTTELPVGLNSRWAVVLSSSMNRRDSVFPSTLFLAAREALVIKLAANERA</sequence>
<dbReference type="Gene3D" id="2.60.40.1180">
    <property type="entry name" value="Golgi alpha-mannosidase II"/>
    <property type="match status" value="1"/>
</dbReference>
<name>A0A8X7XHC2_POLSE</name>
<dbReference type="InterPro" id="IPR017853">
    <property type="entry name" value="GH"/>
</dbReference>
<feature type="non-terminal residue" evidence="2">
    <location>
        <position position="287"/>
    </location>
</feature>
<dbReference type="GO" id="GO:0016324">
    <property type="term" value="C:apical plasma membrane"/>
    <property type="evidence" value="ECO:0007669"/>
    <property type="project" value="TreeGrafter"/>
</dbReference>
<dbReference type="GO" id="GO:0015173">
    <property type="term" value="F:aromatic amino acid transmembrane transporter activity"/>
    <property type="evidence" value="ECO:0007669"/>
    <property type="project" value="TreeGrafter"/>
</dbReference>
<protein>
    <submittedName>
        <fullName evidence="2">SLC31 protein</fullName>
    </submittedName>
</protein>
<dbReference type="SUPFAM" id="SSF51445">
    <property type="entry name" value="(Trans)glycosidases"/>
    <property type="match status" value="1"/>
</dbReference>
<dbReference type="InterPro" id="IPR042280">
    <property type="entry name" value="SLC3A2"/>
</dbReference>
<dbReference type="Gene3D" id="3.20.20.80">
    <property type="entry name" value="Glycosidases"/>
    <property type="match status" value="1"/>
</dbReference>
<dbReference type="GO" id="GO:0015823">
    <property type="term" value="P:phenylalanine transport"/>
    <property type="evidence" value="ECO:0007669"/>
    <property type="project" value="TreeGrafter"/>
</dbReference>
<dbReference type="PANTHER" id="PTHR46673">
    <property type="entry name" value="4F2 CELL-SURFACE ANTIGEN HEAVY CHAIN"/>
    <property type="match status" value="1"/>
</dbReference>
<dbReference type="GO" id="GO:0015190">
    <property type="term" value="F:L-leucine transmembrane transporter activity"/>
    <property type="evidence" value="ECO:0007669"/>
    <property type="project" value="TreeGrafter"/>
</dbReference>
<dbReference type="EMBL" id="JAATIS010000220">
    <property type="protein sequence ID" value="KAG2469155.1"/>
    <property type="molecule type" value="Genomic_DNA"/>
</dbReference>
<proteinExistence type="predicted"/>